<dbReference type="RefSeq" id="WP_189002161.1">
    <property type="nucleotide sequence ID" value="NZ_BMOD01000004.1"/>
</dbReference>
<evidence type="ECO:0000259" key="8">
    <source>
        <dbReference type="Pfam" id="PF00263"/>
    </source>
</evidence>
<keyword evidence="3" id="KW-0472">Membrane</keyword>
<feature type="domain" description="NolW-like" evidence="9">
    <location>
        <begin position="436"/>
        <end position="545"/>
    </location>
</feature>
<comment type="subcellular location">
    <subcellularLocation>
        <location evidence="5">Cell outer membrane</location>
    </subcellularLocation>
    <subcellularLocation>
        <location evidence="1">Membrane</location>
    </subcellularLocation>
</comment>
<keyword evidence="11" id="KW-1185">Reference proteome</keyword>
<comment type="caution">
    <text evidence="10">The sequence shown here is derived from an EMBL/GenBank/DDBJ whole genome shotgun (WGS) entry which is preliminary data.</text>
</comment>
<reference evidence="11" key="1">
    <citation type="journal article" date="2019" name="Int. J. Syst. Evol. Microbiol.">
        <title>The Global Catalogue of Microorganisms (GCM) 10K type strain sequencing project: providing services to taxonomists for standard genome sequencing and annotation.</title>
        <authorList>
            <consortium name="The Broad Institute Genomics Platform"/>
            <consortium name="The Broad Institute Genome Sequencing Center for Infectious Disease"/>
            <person name="Wu L."/>
            <person name="Ma J."/>
        </authorList>
    </citation>
    <scope>NUCLEOTIDE SEQUENCE [LARGE SCALE GENOMIC DNA]</scope>
    <source>
        <strain evidence="11">JCM 14370</strain>
    </source>
</reference>
<feature type="compositionally biased region" description="Low complexity" evidence="6">
    <location>
        <begin position="466"/>
        <end position="501"/>
    </location>
</feature>
<dbReference type="Pfam" id="PF00263">
    <property type="entry name" value="Secretin"/>
    <property type="match status" value="1"/>
</dbReference>
<evidence type="ECO:0000313" key="10">
    <source>
        <dbReference type="EMBL" id="GGJ30813.1"/>
    </source>
</evidence>
<dbReference type="InterPro" id="IPR005644">
    <property type="entry name" value="NolW-like"/>
</dbReference>
<gene>
    <name evidence="10" type="ORF">GCM10008938_16080</name>
</gene>
<feature type="domain" description="Type II/III secretion system secretin-like" evidence="8">
    <location>
        <begin position="605"/>
        <end position="763"/>
    </location>
</feature>
<evidence type="ECO:0000256" key="7">
    <source>
        <dbReference type="SAM" id="SignalP"/>
    </source>
</evidence>
<dbReference type="PRINTS" id="PR00811">
    <property type="entry name" value="BCTERIALGSPD"/>
</dbReference>
<comment type="similarity">
    <text evidence="4">Belongs to the bacterial secretin family.</text>
</comment>
<dbReference type="PANTHER" id="PTHR30332">
    <property type="entry name" value="PROBABLE GENERAL SECRETION PATHWAY PROTEIN D"/>
    <property type="match status" value="1"/>
</dbReference>
<dbReference type="InterPro" id="IPR038591">
    <property type="entry name" value="NolW-like_sf"/>
</dbReference>
<evidence type="ECO:0000256" key="1">
    <source>
        <dbReference type="ARBA" id="ARBA00004370"/>
    </source>
</evidence>
<evidence type="ECO:0000259" key="9">
    <source>
        <dbReference type="Pfam" id="PF03958"/>
    </source>
</evidence>
<evidence type="ECO:0000256" key="5">
    <source>
        <dbReference type="RuleBase" id="RU004004"/>
    </source>
</evidence>
<keyword evidence="2 7" id="KW-0732">Signal</keyword>
<name>A0ABQ2CXK2_9DEIO</name>
<protein>
    <recommendedName>
        <fullName evidence="12">Secretin</fullName>
    </recommendedName>
</protein>
<evidence type="ECO:0000256" key="6">
    <source>
        <dbReference type="SAM" id="MobiDB-lite"/>
    </source>
</evidence>
<dbReference type="PANTHER" id="PTHR30332:SF17">
    <property type="entry name" value="TYPE IV PILIATION SYSTEM PROTEIN DR_0774-RELATED"/>
    <property type="match status" value="1"/>
</dbReference>
<feature type="region of interest" description="Disordered" evidence="6">
    <location>
        <begin position="466"/>
        <end position="508"/>
    </location>
</feature>
<feature type="signal peptide" evidence="7">
    <location>
        <begin position="1"/>
        <end position="18"/>
    </location>
</feature>
<dbReference type="Gene3D" id="3.30.1370.120">
    <property type="match status" value="1"/>
</dbReference>
<dbReference type="Proteomes" id="UP000632222">
    <property type="component" value="Unassembled WGS sequence"/>
</dbReference>
<evidence type="ECO:0000313" key="11">
    <source>
        <dbReference type="Proteomes" id="UP000632222"/>
    </source>
</evidence>
<dbReference type="EMBL" id="BMOD01000004">
    <property type="protein sequence ID" value="GGJ30813.1"/>
    <property type="molecule type" value="Genomic_DNA"/>
</dbReference>
<dbReference type="InterPro" id="IPR004846">
    <property type="entry name" value="T2SS/T3SS_dom"/>
</dbReference>
<organism evidence="10 11">
    <name type="scientific">Deinococcus roseus</name>
    <dbReference type="NCBI Taxonomy" id="392414"/>
    <lineage>
        <taxon>Bacteria</taxon>
        <taxon>Thermotogati</taxon>
        <taxon>Deinococcota</taxon>
        <taxon>Deinococci</taxon>
        <taxon>Deinococcales</taxon>
        <taxon>Deinococcaceae</taxon>
        <taxon>Deinococcus</taxon>
    </lineage>
</organism>
<evidence type="ECO:0008006" key="12">
    <source>
        <dbReference type="Google" id="ProtNLM"/>
    </source>
</evidence>
<evidence type="ECO:0000256" key="3">
    <source>
        <dbReference type="ARBA" id="ARBA00023136"/>
    </source>
</evidence>
<keyword evidence="5" id="KW-0813">Transport</keyword>
<sequence>MLKRNLLVLSLLAGVAFAAPILPSESRFDAAVTVQTGTSVNNLVALLQALGNSVGLTVVTDGIPADKTINYNIANKPFREVWDLLTKLNDLDYELLGNDIVVVGPKSVVDKFRPAPPAPVVEPPVVVTAPAPDPVVRVFYTIKSDPESVIKFLQAEAKDVTVTRFGSSSLIALSGTAKQQAEVASLLSVVDIAPAAVPPVEPPVVVTPPAPEPTVRRFYATNLPADEIAAFLKAEVPGAVINRVGTTRTLSITATAKQQDEIAALLVTVDPAPTPAPVVEPPVVVAPEPTVRRFYTANMSPEDVIAFLKAELPGVVVNRVGTTRTLSINATAKQQEEITVLLATVDPAPAPVPVVEPPVVPPTEPTVRRFYTTKLAPADIIAFLKAEVPGVVINRVGNTQSLSITATAKQQEEITALLASVDVAPDQPAPVVRIQQIFPLSNAKADDLRAVLTQTFVAPAALNPTTGLNGNTGTNTTTSTNTGTTAGDGFSSPTSNSNTNNQDVSSQAPEIIADVRTNSLIVRGTQSQLNQISDAIAALDKRVPQVNVQVRIQEITHSAANSLGLNWSAPFGNFSTLNFGSGGIKSVFNAASSLVGFNLGATLDALEKQGLVKRVDDGSLTLQSGQTEPANMKSGGTLIVSIVGNGTQKTERTLDYGVNVGISNLQVSNDGTITMKVNASVKGFASTPTDPTLINLTNNEASTVLSFKSGSTVLLGGLLSTSKTENTQGIPVLSSIPLIGSLFKSTTVEDKETQLMLVITANTIE</sequence>
<dbReference type="Pfam" id="PF03958">
    <property type="entry name" value="Secretin_N"/>
    <property type="match status" value="1"/>
</dbReference>
<feature type="chain" id="PRO_5045986493" description="Secretin" evidence="7">
    <location>
        <begin position="19"/>
        <end position="765"/>
    </location>
</feature>
<accession>A0ABQ2CXK2</accession>
<evidence type="ECO:0000256" key="2">
    <source>
        <dbReference type="ARBA" id="ARBA00022729"/>
    </source>
</evidence>
<dbReference type="InterPro" id="IPR050810">
    <property type="entry name" value="Bact_Secretion_Sys_Channel"/>
</dbReference>
<proteinExistence type="inferred from homology"/>
<evidence type="ECO:0000256" key="4">
    <source>
        <dbReference type="RuleBase" id="RU004003"/>
    </source>
</evidence>
<dbReference type="InterPro" id="IPR001775">
    <property type="entry name" value="GspD/PilQ"/>
</dbReference>